<accession>A0A6H5IYK2</accession>
<gene>
    <name evidence="13" type="ORF">TBRA_LOCUS14991</name>
</gene>
<keyword evidence="2" id="KW-0597">Phosphoprotein</keyword>
<dbReference type="Gene3D" id="3.30.40.10">
    <property type="entry name" value="Zinc/RING finger domain, C3HC4 (zinc finger)"/>
    <property type="match status" value="1"/>
</dbReference>
<dbReference type="Pfam" id="PF08073">
    <property type="entry name" value="CHDNT"/>
    <property type="match status" value="1"/>
</dbReference>
<evidence type="ECO:0000256" key="5">
    <source>
        <dbReference type="ARBA" id="ARBA00022833"/>
    </source>
</evidence>
<feature type="region of interest" description="Disordered" evidence="11">
    <location>
        <begin position="246"/>
        <end position="337"/>
    </location>
</feature>
<name>A0A6H5IYK2_9HYME</name>
<dbReference type="GO" id="GO:0008270">
    <property type="term" value="F:zinc ion binding"/>
    <property type="evidence" value="ECO:0007669"/>
    <property type="project" value="UniProtKB-KW"/>
</dbReference>
<evidence type="ECO:0000256" key="1">
    <source>
        <dbReference type="ARBA" id="ARBA00004123"/>
    </source>
</evidence>
<evidence type="ECO:0000256" key="11">
    <source>
        <dbReference type="SAM" id="MobiDB-lite"/>
    </source>
</evidence>
<keyword evidence="14" id="KW-1185">Reference proteome</keyword>
<dbReference type="SMART" id="SM00249">
    <property type="entry name" value="PHD"/>
    <property type="match status" value="1"/>
</dbReference>
<dbReference type="AlphaFoldDB" id="A0A6H5IYK2"/>
<evidence type="ECO:0000256" key="10">
    <source>
        <dbReference type="PROSITE-ProRule" id="PRU00146"/>
    </source>
</evidence>
<proteinExistence type="predicted"/>
<dbReference type="Pfam" id="PF00628">
    <property type="entry name" value="PHD"/>
    <property type="match status" value="1"/>
</dbReference>
<dbReference type="InterPro" id="IPR012958">
    <property type="entry name" value="CHD_N"/>
</dbReference>
<dbReference type="OrthoDB" id="5857104at2759"/>
<feature type="compositionally biased region" description="Basic residues" evidence="11">
    <location>
        <begin position="60"/>
        <end position="69"/>
    </location>
</feature>
<keyword evidence="6" id="KW-0805">Transcription regulation</keyword>
<dbReference type="Proteomes" id="UP000479190">
    <property type="component" value="Unassembled WGS sequence"/>
</dbReference>
<dbReference type="InterPro" id="IPR019787">
    <property type="entry name" value="Znf_PHD-finger"/>
</dbReference>
<evidence type="ECO:0000256" key="9">
    <source>
        <dbReference type="ARBA" id="ARBA00023242"/>
    </source>
</evidence>
<evidence type="ECO:0000259" key="12">
    <source>
        <dbReference type="PROSITE" id="PS50016"/>
    </source>
</evidence>
<evidence type="ECO:0000313" key="14">
    <source>
        <dbReference type="Proteomes" id="UP000479190"/>
    </source>
</evidence>
<dbReference type="GO" id="GO:0003677">
    <property type="term" value="F:DNA binding"/>
    <property type="evidence" value="ECO:0007669"/>
    <property type="project" value="UniProtKB-KW"/>
</dbReference>
<dbReference type="FunFam" id="3.30.40.10:FF:000001">
    <property type="entry name" value="chromodomain-helicase-DNA-binding protein 3 isoform X1"/>
    <property type="match status" value="1"/>
</dbReference>
<evidence type="ECO:0000256" key="3">
    <source>
        <dbReference type="ARBA" id="ARBA00022723"/>
    </source>
</evidence>
<dbReference type="GO" id="GO:0000981">
    <property type="term" value="F:DNA-binding transcription factor activity, RNA polymerase II-specific"/>
    <property type="evidence" value="ECO:0007669"/>
    <property type="project" value="TreeGrafter"/>
</dbReference>
<evidence type="ECO:0000313" key="13">
    <source>
        <dbReference type="EMBL" id="CAB0043403.1"/>
    </source>
</evidence>
<feature type="compositionally biased region" description="Basic residues" evidence="11">
    <location>
        <begin position="372"/>
        <end position="392"/>
    </location>
</feature>
<organism evidence="13 14">
    <name type="scientific">Trichogramma brassicae</name>
    <dbReference type="NCBI Taxonomy" id="86971"/>
    <lineage>
        <taxon>Eukaryota</taxon>
        <taxon>Metazoa</taxon>
        <taxon>Ecdysozoa</taxon>
        <taxon>Arthropoda</taxon>
        <taxon>Hexapoda</taxon>
        <taxon>Insecta</taxon>
        <taxon>Pterygota</taxon>
        <taxon>Neoptera</taxon>
        <taxon>Endopterygota</taxon>
        <taxon>Hymenoptera</taxon>
        <taxon>Apocrita</taxon>
        <taxon>Proctotrupomorpha</taxon>
        <taxon>Chalcidoidea</taxon>
        <taxon>Trichogrammatidae</taxon>
        <taxon>Trichogramma</taxon>
    </lineage>
</organism>
<dbReference type="GO" id="GO:0005634">
    <property type="term" value="C:nucleus"/>
    <property type="evidence" value="ECO:0007669"/>
    <property type="project" value="UniProtKB-SubCell"/>
</dbReference>
<feature type="compositionally biased region" description="Basic residues" evidence="11">
    <location>
        <begin position="289"/>
        <end position="304"/>
    </location>
</feature>
<keyword evidence="5" id="KW-0862">Zinc</keyword>
<feature type="region of interest" description="Disordered" evidence="11">
    <location>
        <begin position="349"/>
        <end position="401"/>
    </location>
</feature>
<feature type="region of interest" description="Disordered" evidence="11">
    <location>
        <begin position="117"/>
        <end position="183"/>
    </location>
</feature>
<comment type="subcellular location">
    <subcellularLocation>
        <location evidence="1">Nucleus</location>
    </subcellularLocation>
</comment>
<keyword evidence="8" id="KW-0804">Transcription</keyword>
<dbReference type="CDD" id="cd15531">
    <property type="entry name" value="PHD1_CHD_II"/>
    <property type="match status" value="1"/>
</dbReference>
<feature type="compositionally biased region" description="Acidic residues" evidence="11">
    <location>
        <begin position="275"/>
        <end position="285"/>
    </location>
</feature>
<evidence type="ECO:0000256" key="8">
    <source>
        <dbReference type="ARBA" id="ARBA00023163"/>
    </source>
</evidence>
<dbReference type="CDD" id="cd00084">
    <property type="entry name" value="HMG-box_SF"/>
    <property type="match status" value="1"/>
</dbReference>
<evidence type="ECO:0000256" key="2">
    <source>
        <dbReference type="ARBA" id="ARBA00022553"/>
    </source>
</evidence>
<dbReference type="InterPro" id="IPR043563">
    <property type="entry name" value="Sp110/Sp140/Sp140L-like"/>
</dbReference>
<dbReference type="InterPro" id="IPR001965">
    <property type="entry name" value="Znf_PHD"/>
</dbReference>
<dbReference type="SUPFAM" id="SSF57903">
    <property type="entry name" value="FYVE/PHD zinc finger"/>
    <property type="match status" value="1"/>
</dbReference>
<dbReference type="InterPro" id="IPR013083">
    <property type="entry name" value="Znf_RING/FYVE/PHD"/>
</dbReference>
<evidence type="ECO:0000256" key="7">
    <source>
        <dbReference type="ARBA" id="ARBA00023125"/>
    </source>
</evidence>
<dbReference type="EMBL" id="CADCXV010001316">
    <property type="protein sequence ID" value="CAB0043403.1"/>
    <property type="molecule type" value="Genomic_DNA"/>
</dbReference>
<protein>
    <recommendedName>
        <fullName evidence="12">PHD-type domain-containing protein</fullName>
    </recommendedName>
</protein>
<evidence type="ECO:0000256" key="4">
    <source>
        <dbReference type="ARBA" id="ARBA00022771"/>
    </source>
</evidence>
<feature type="compositionally biased region" description="Low complexity" evidence="11">
    <location>
        <begin position="160"/>
        <end position="172"/>
    </location>
</feature>
<dbReference type="PANTHER" id="PTHR46386:SF1">
    <property type="entry name" value="NUCLEAR BODY PROTEIN SP140-LIKE PROTEIN"/>
    <property type="match status" value="1"/>
</dbReference>
<feature type="region of interest" description="Disordered" evidence="11">
    <location>
        <begin position="1"/>
        <end position="95"/>
    </location>
</feature>
<dbReference type="PROSITE" id="PS50016">
    <property type="entry name" value="ZF_PHD_2"/>
    <property type="match status" value="1"/>
</dbReference>
<feature type="compositionally biased region" description="Basic residues" evidence="11">
    <location>
        <begin position="146"/>
        <end position="157"/>
    </location>
</feature>
<keyword evidence="3" id="KW-0479">Metal-binding</keyword>
<reference evidence="13 14" key="1">
    <citation type="submission" date="2020-02" db="EMBL/GenBank/DDBJ databases">
        <authorList>
            <person name="Ferguson B K."/>
        </authorList>
    </citation>
    <scope>NUCLEOTIDE SEQUENCE [LARGE SCALE GENOMIC DNA]</scope>
</reference>
<evidence type="ECO:0000256" key="6">
    <source>
        <dbReference type="ARBA" id="ARBA00023015"/>
    </source>
</evidence>
<feature type="domain" description="PHD-type" evidence="12">
    <location>
        <begin position="403"/>
        <end position="450"/>
    </location>
</feature>
<dbReference type="PANTHER" id="PTHR46386">
    <property type="entry name" value="NUCLEAR BODY PROTEIN SP140"/>
    <property type="match status" value="1"/>
</dbReference>
<sequence length="487" mass="54278">MWSFYTYRGQSVQKHRSNYREDEVEESGAQVAGAHVEGSTDAEENPRPEEDDDYEPEERKKKKGKKRKGRSEDKRGKKKKKKKKSESGDGGKFEMGTHISSILATLMDIKLTNPNALQESDYGGGAVAPGADADMDVDDSDYTSNRKSRKSSSRKSNHGAAPSTPAASTQSQEPSTGMPTVDEVCNTFGLQDVPIEYTDADFQNLTTYKLFQQHVRPLLSKENPKVPISKLMMLVAAKWRDFSEMNPHTQPEVDVSTQSVDEDRNSRSNRSAMVQEDEEDEEDDDSDRKKKSRSSRMKKGKKASKVPTLKIKLGKRRRGSSDDEVEGSGQGSDRDSDMEFEQMLADAEDVPPENDAKSNEANNEAPVDPPPRKKAKTKFGNKSKKKKSKKAASKFPDGETDHQDYCEVCQQGGEIILCDTCPRAYHLVCLEPELEETPEGKWSCPHFAKMKVPPTMTTSTWNSVECAKTVANCFVATVVRAPIIRTV</sequence>
<keyword evidence="4 10" id="KW-0863">Zinc-finger</keyword>
<keyword evidence="7" id="KW-0238">DNA-binding</keyword>
<dbReference type="InterPro" id="IPR011011">
    <property type="entry name" value="Znf_FYVE_PHD"/>
</dbReference>
<keyword evidence="9" id="KW-0539">Nucleus</keyword>